<organism evidence="3 4">
    <name type="scientific">Bifidobacterium hapali</name>
    <dbReference type="NCBI Taxonomy" id="1630172"/>
    <lineage>
        <taxon>Bacteria</taxon>
        <taxon>Bacillati</taxon>
        <taxon>Actinomycetota</taxon>
        <taxon>Actinomycetes</taxon>
        <taxon>Bifidobacteriales</taxon>
        <taxon>Bifidobacteriaceae</taxon>
        <taxon>Bifidobacterium</taxon>
    </lineage>
</organism>
<sequence length="445" mass="48775">MTMPLMSFIRRRTCHAYDSISQGQEAAVPTSIAAPAVQFNNACASLKTRIRVSNVLSTRGLLSALFVVICLAIWFPTRWHEFLACAIMLSCMLIVALISCIQTGSLRVDIPSPERSAVAGETIEMSLVITNVSRIRPARCRLQLPVRDHTSTAQHIVDVPRIQRGTSRTVKVPLMPTARTVLHIGPASTSPSDPFGLCGKTRDLSETVNVHVHPFTTAVSLPRTGFIHDPQGLLCGDQVSDGLDFQSLREYQPGDDLRNVHWPSSAKSDVLMIRRYTAMRRVDTGLTLVSDADAYSDANEFEIAVAAYASLGVACIKAQRPLSVSAGGKVFRPIDMQSFLDACSDLIYGDDHATGEQQHVPVQSSEDESIERSRLDQRICQMLVTGSRMHDERIAALTESSPHAAYHVVITVQQDKPCHVAMLPWYVLMTISSLQDLPTAMGALL</sequence>
<dbReference type="PANTHER" id="PTHR34351">
    <property type="entry name" value="SLR1927 PROTEIN-RELATED"/>
    <property type="match status" value="1"/>
</dbReference>
<dbReference type="Pfam" id="PF01882">
    <property type="entry name" value="DUF58"/>
    <property type="match status" value="1"/>
</dbReference>
<feature type="transmembrane region" description="Helical" evidence="1">
    <location>
        <begin position="81"/>
        <end position="101"/>
    </location>
</feature>
<proteinExistence type="predicted"/>
<accession>A0A261FUE2</accession>
<dbReference type="InterPro" id="IPR002881">
    <property type="entry name" value="DUF58"/>
</dbReference>
<gene>
    <name evidence="3" type="ORF">BHAP_2044</name>
</gene>
<evidence type="ECO:0000313" key="3">
    <source>
        <dbReference type="EMBL" id="OZG62801.1"/>
    </source>
</evidence>
<reference evidence="3 4" key="1">
    <citation type="journal article" date="2017" name="BMC Genomics">
        <title>Comparative genomic and phylogenomic analyses of the Bifidobacteriaceae family.</title>
        <authorList>
            <person name="Lugli G.A."/>
            <person name="Milani C."/>
            <person name="Turroni F."/>
            <person name="Duranti S."/>
            <person name="Mancabelli L."/>
            <person name="Mangifesta M."/>
            <person name="Ferrario C."/>
            <person name="Modesto M."/>
            <person name="Mattarelli P."/>
            <person name="Jiri K."/>
            <person name="van Sinderen D."/>
            <person name="Ventura M."/>
        </authorList>
    </citation>
    <scope>NUCLEOTIDE SEQUENCE [LARGE SCALE GENOMIC DNA]</scope>
    <source>
        <strain evidence="3 4">DSM 100202</strain>
    </source>
</reference>
<feature type="transmembrane region" description="Helical" evidence="1">
    <location>
        <begin position="56"/>
        <end position="75"/>
    </location>
</feature>
<dbReference type="Proteomes" id="UP000216074">
    <property type="component" value="Unassembled WGS sequence"/>
</dbReference>
<comment type="caution">
    <text evidence="3">The sequence shown here is derived from an EMBL/GenBank/DDBJ whole genome shotgun (WGS) entry which is preliminary data.</text>
</comment>
<feature type="domain" description="DUF58" evidence="2">
    <location>
        <begin position="248"/>
        <end position="317"/>
    </location>
</feature>
<keyword evidence="4" id="KW-1185">Reference proteome</keyword>
<dbReference type="EMBL" id="MWWY01000044">
    <property type="protein sequence ID" value="OZG62801.1"/>
    <property type="molecule type" value="Genomic_DNA"/>
</dbReference>
<protein>
    <recommendedName>
        <fullName evidence="2">DUF58 domain-containing protein</fullName>
    </recommendedName>
</protein>
<evidence type="ECO:0000313" key="4">
    <source>
        <dbReference type="Proteomes" id="UP000216074"/>
    </source>
</evidence>
<dbReference type="PANTHER" id="PTHR34351:SF1">
    <property type="entry name" value="SLR1927 PROTEIN"/>
    <property type="match status" value="1"/>
</dbReference>
<evidence type="ECO:0000259" key="2">
    <source>
        <dbReference type="Pfam" id="PF01882"/>
    </source>
</evidence>
<name>A0A261FUE2_9BIFI</name>
<keyword evidence="1" id="KW-1133">Transmembrane helix</keyword>
<keyword evidence="1" id="KW-0472">Membrane</keyword>
<keyword evidence="1" id="KW-0812">Transmembrane</keyword>
<dbReference type="AlphaFoldDB" id="A0A261FUE2"/>
<evidence type="ECO:0000256" key="1">
    <source>
        <dbReference type="SAM" id="Phobius"/>
    </source>
</evidence>